<evidence type="ECO:0008006" key="2">
    <source>
        <dbReference type="Google" id="ProtNLM"/>
    </source>
</evidence>
<name>A0AB39BF70_9MICO</name>
<sequence>MDSEGRTHVTGERAREALVRFALLAGEHATDFVVIGGLNPDFLAPGAPLPHLGTTDVDLLFELGFVYDREDLDFHWLDRALRDGRFEPIGGVAGWQWMGVLGDAHVRLDLLCDVYDSPGQPISLPGAEMATVQNLAGPAPALHQPITREIDVPATVRGELPGAAPTVSLKFASLGGYIAAKAAAFLSRGQGKDAYDLAFVIMYCPGEAQAAAEAVADTEVPPHRGSIEVVITSAVERLRDVELPWIDEVVRQLQLAGDDSSDDQLRTDVVVSARRFLDSYSALMSTGRRRQ</sequence>
<evidence type="ECO:0000313" key="1">
    <source>
        <dbReference type="EMBL" id="XDI05025.1"/>
    </source>
</evidence>
<protein>
    <recommendedName>
        <fullName evidence="2">PAC2 family protein</fullName>
    </recommendedName>
</protein>
<dbReference type="AlphaFoldDB" id="A0AB39BF70"/>
<proteinExistence type="predicted"/>
<organism evidence="1">
    <name type="scientific">Herbiconiux sp. A18JL235</name>
    <dbReference type="NCBI Taxonomy" id="3152363"/>
    <lineage>
        <taxon>Bacteria</taxon>
        <taxon>Bacillati</taxon>
        <taxon>Actinomycetota</taxon>
        <taxon>Actinomycetes</taxon>
        <taxon>Micrococcales</taxon>
        <taxon>Microbacteriaceae</taxon>
        <taxon>Herbiconiux</taxon>
    </lineage>
</organism>
<dbReference type="RefSeq" id="WP_368497404.1">
    <property type="nucleotide sequence ID" value="NZ_CP162511.1"/>
</dbReference>
<dbReference type="EMBL" id="CP162511">
    <property type="protein sequence ID" value="XDI05025.1"/>
    <property type="molecule type" value="Genomic_DNA"/>
</dbReference>
<reference evidence="1" key="1">
    <citation type="submission" date="2024-05" db="EMBL/GenBank/DDBJ databases">
        <title>Herbiconiux sp. A18JL235.</title>
        <authorList>
            <person name="Zhang G."/>
        </authorList>
    </citation>
    <scope>NUCLEOTIDE SEQUENCE</scope>
    <source>
        <strain evidence="1">A18JL235</strain>
    </source>
</reference>
<gene>
    <name evidence="1" type="ORF">ABFY20_17100</name>
</gene>
<accession>A0AB39BF70</accession>